<comment type="caution">
    <text evidence="1">The sequence shown here is derived from an EMBL/GenBank/DDBJ whole genome shotgun (WGS) entry which is preliminary data.</text>
</comment>
<dbReference type="InterPro" id="IPR029058">
    <property type="entry name" value="AB_hydrolase_fold"/>
</dbReference>
<organism evidence="1 2">
    <name type="scientific">Roseibium limicola</name>
    <dbReference type="NCBI Taxonomy" id="2816037"/>
    <lineage>
        <taxon>Bacteria</taxon>
        <taxon>Pseudomonadati</taxon>
        <taxon>Pseudomonadota</taxon>
        <taxon>Alphaproteobacteria</taxon>
        <taxon>Hyphomicrobiales</taxon>
        <taxon>Stappiaceae</taxon>
        <taxon>Roseibium</taxon>
    </lineage>
</organism>
<dbReference type="RefSeq" id="WP_206939130.1">
    <property type="nucleotide sequence ID" value="NZ_JAFLNF010000002.1"/>
</dbReference>
<protein>
    <submittedName>
        <fullName evidence="1">Alpha/beta hydrolase</fullName>
    </submittedName>
</protein>
<name>A0A939J846_9HYPH</name>
<reference evidence="1" key="1">
    <citation type="submission" date="2021-03" db="EMBL/GenBank/DDBJ databases">
        <title>Roseibium sp. CAU 1637 isolated from Incheon.</title>
        <authorList>
            <person name="Kim W."/>
        </authorList>
    </citation>
    <scope>NUCLEOTIDE SEQUENCE</scope>
    <source>
        <strain evidence="1">CAU 1637</strain>
    </source>
</reference>
<evidence type="ECO:0000313" key="2">
    <source>
        <dbReference type="Proteomes" id="UP000664779"/>
    </source>
</evidence>
<dbReference type="GO" id="GO:0016787">
    <property type="term" value="F:hydrolase activity"/>
    <property type="evidence" value="ECO:0007669"/>
    <property type="project" value="UniProtKB-KW"/>
</dbReference>
<evidence type="ECO:0000313" key="1">
    <source>
        <dbReference type="EMBL" id="MBO0344931.1"/>
    </source>
</evidence>
<keyword evidence="1" id="KW-0378">Hydrolase</keyword>
<dbReference type="SUPFAM" id="SSF53474">
    <property type="entry name" value="alpha/beta-Hydrolases"/>
    <property type="match status" value="1"/>
</dbReference>
<accession>A0A939J846</accession>
<dbReference type="EMBL" id="JAFLNF010000002">
    <property type="protein sequence ID" value="MBO0344931.1"/>
    <property type="molecule type" value="Genomic_DNA"/>
</dbReference>
<dbReference type="Gene3D" id="3.40.50.1820">
    <property type="entry name" value="alpha/beta hydrolase"/>
    <property type="match status" value="1"/>
</dbReference>
<keyword evidence="2" id="KW-1185">Reference proteome</keyword>
<dbReference type="Proteomes" id="UP000664779">
    <property type="component" value="Unassembled WGS sequence"/>
</dbReference>
<dbReference type="Pfam" id="PF06821">
    <property type="entry name" value="Ser_hydrolase"/>
    <property type="match status" value="1"/>
</dbReference>
<sequence length="189" mass="21190">MKISEADILLIPGYGDTPKDHWMRRWQGKMATAQVVEQKSWFKPVLKLWQDTLLAKVEQTERPVVLVGHSLGCHLIAHASLHWPKDKVVGAYLVCPPNLERTTNHPAFDVSSFLPIPHHPIKARTHVVASQNDPYGDFKLSEEFARKWGATFQDAGQAGHVNMESGHGPWPEGLLSFAHFMKRLGSSDA</sequence>
<gene>
    <name evidence="1" type="ORF">J0X15_06865</name>
</gene>
<proteinExistence type="predicted"/>
<dbReference type="AlphaFoldDB" id="A0A939J846"/>
<dbReference type="InterPro" id="IPR010662">
    <property type="entry name" value="RBBP9/YdeN"/>
</dbReference>